<dbReference type="EMBL" id="CP015217">
    <property type="protein sequence ID" value="AOP33078.1"/>
    <property type="molecule type" value="Genomic_DNA"/>
</dbReference>
<sequence>MNLRKQNGEKNDEVKIQKESRRKKALSCQIYRRALYFTQKYSLSSFSKKGNGIVDCGTEK</sequence>
<name>A0A1D7UU39_9LEPT</name>
<evidence type="ECO:0000313" key="2">
    <source>
        <dbReference type="Proteomes" id="UP000094197"/>
    </source>
</evidence>
<reference evidence="1 2" key="1">
    <citation type="submission" date="2016-04" db="EMBL/GenBank/DDBJ databases">
        <title>Complete genome seqeunce of Leptospira alstonii serovar Room22.</title>
        <authorList>
            <person name="Nally J.E."/>
            <person name="Bayles D.O."/>
            <person name="Hurley D."/>
            <person name="Fanning S."/>
            <person name="McMahon B.J."/>
            <person name="Arent Z."/>
        </authorList>
    </citation>
    <scope>NUCLEOTIDE SEQUENCE [LARGE SCALE GENOMIC DNA]</scope>
    <source>
        <strain evidence="1 2">GWTS #1</strain>
    </source>
</reference>
<dbReference type="KEGG" id="laj:A0128_03910"/>
<dbReference type="Proteomes" id="UP000094197">
    <property type="component" value="Chromosome 1"/>
</dbReference>
<organism evidence="1 2">
    <name type="scientific">Leptospira tipperaryensis</name>
    <dbReference type="NCBI Taxonomy" id="2564040"/>
    <lineage>
        <taxon>Bacteria</taxon>
        <taxon>Pseudomonadati</taxon>
        <taxon>Spirochaetota</taxon>
        <taxon>Spirochaetia</taxon>
        <taxon>Leptospirales</taxon>
        <taxon>Leptospiraceae</taxon>
        <taxon>Leptospira</taxon>
    </lineage>
</organism>
<evidence type="ECO:0000313" key="1">
    <source>
        <dbReference type="EMBL" id="AOP33078.1"/>
    </source>
</evidence>
<accession>A0A1D7UU39</accession>
<protein>
    <submittedName>
        <fullName evidence="1">Uncharacterized protein</fullName>
    </submittedName>
</protein>
<gene>
    <name evidence="1" type="ORF">A0128_03910</name>
</gene>
<keyword evidence="2" id="KW-1185">Reference proteome</keyword>
<dbReference type="AlphaFoldDB" id="A0A1D7UU39"/>
<proteinExistence type="predicted"/>